<dbReference type="Proteomes" id="UP000789706">
    <property type="component" value="Unassembled WGS sequence"/>
</dbReference>
<organism evidence="1 2">
    <name type="scientific">Diversispora eburnea</name>
    <dbReference type="NCBI Taxonomy" id="1213867"/>
    <lineage>
        <taxon>Eukaryota</taxon>
        <taxon>Fungi</taxon>
        <taxon>Fungi incertae sedis</taxon>
        <taxon>Mucoromycota</taxon>
        <taxon>Glomeromycotina</taxon>
        <taxon>Glomeromycetes</taxon>
        <taxon>Diversisporales</taxon>
        <taxon>Diversisporaceae</taxon>
        <taxon>Diversispora</taxon>
    </lineage>
</organism>
<name>A0A9N8W4A3_9GLOM</name>
<accession>A0A9N8W4A3</accession>
<dbReference type="AlphaFoldDB" id="A0A9N8W4A3"/>
<dbReference type="OrthoDB" id="2394338at2759"/>
<reference evidence="1" key="1">
    <citation type="submission" date="2021-06" db="EMBL/GenBank/DDBJ databases">
        <authorList>
            <person name="Kallberg Y."/>
            <person name="Tangrot J."/>
            <person name="Rosling A."/>
        </authorList>
    </citation>
    <scope>NUCLEOTIDE SEQUENCE</scope>
    <source>
        <strain evidence="1">AZ414A</strain>
    </source>
</reference>
<gene>
    <name evidence="1" type="ORF">DEBURN_LOCUS3182</name>
</gene>
<proteinExistence type="predicted"/>
<keyword evidence="2" id="KW-1185">Reference proteome</keyword>
<comment type="caution">
    <text evidence="1">The sequence shown here is derived from an EMBL/GenBank/DDBJ whole genome shotgun (WGS) entry which is preliminary data.</text>
</comment>
<sequence length="177" mass="20032">MTCPHLWTPSLEPRTVAHSWYQHAINEAAALDKEEEIYKAQSNEIKNRCKYAAIPGVFRIKHEEVTMSYSIDRRRVNPVTPSLRANNNDPYLPVLTSEPSDISGLLLSSPPPISNSISSTERGFSILRGDTYNNNHVTNDLTDFLPRNNNLGLTDVNYEVDIMDDIDLLQNDDLSFI</sequence>
<protein>
    <submittedName>
        <fullName evidence="1">41_t:CDS:1</fullName>
    </submittedName>
</protein>
<evidence type="ECO:0000313" key="2">
    <source>
        <dbReference type="Proteomes" id="UP000789706"/>
    </source>
</evidence>
<dbReference type="EMBL" id="CAJVPK010000195">
    <property type="protein sequence ID" value="CAG8471504.1"/>
    <property type="molecule type" value="Genomic_DNA"/>
</dbReference>
<evidence type="ECO:0000313" key="1">
    <source>
        <dbReference type="EMBL" id="CAG8471504.1"/>
    </source>
</evidence>